<accession>A0ABV5FWD8</accession>
<proteinExistence type="predicted"/>
<organism evidence="3 4">
    <name type="scientific">Citricoccus parietis</name>
    <dbReference type="NCBI Taxonomy" id="592307"/>
    <lineage>
        <taxon>Bacteria</taxon>
        <taxon>Bacillati</taxon>
        <taxon>Actinomycetota</taxon>
        <taxon>Actinomycetes</taxon>
        <taxon>Micrococcales</taxon>
        <taxon>Micrococcaceae</taxon>
        <taxon>Citricoccus</taxon>
    </lineage>
</organism>
<dbReference type="RefSeq" id="WP_378040572.1">
    <property type="nucleotide sequence ID" value="NZ_JBHLWH010000014.1"/>
</dbReference>
<feature type="transmembrane region" description="Helical" evidence="2">
    <location>
        <begin position="34"/>
        <end position="54"/>
    </location>
</feature>
<evidence type="ECO:0000313" key="4">
    <source>
        <dbReference type="Proteomes" id="UP001589575"/>
    </source>
</evidence>
<gene>
    <name evidence="3" type="ORF">ACFFX0_07270</name>
</gene>
<comment type="caution">
    <text evidence="3">The sequence shown here is derived from an EMBL/GenBank/DDBJ whole genome shotgun (WGS) entry which is preliminary data.</text>
</comment>
<dbReference type="EMBL" id="JBHMFI010000001">
    <property type="protein sequence ID" value="MFB9071003.1"/>
    <property type="molecule type" value="Genomic_DNA"/>
</dbReference>
<keyword evidence="2" id="KW-0472">Membrane</keyword>
<evidence type="ECO:0000256" key="1">
    <source>
        <dbReference type="SAM" id="MobiDB-lite"/>
    </source>
</evidence>
<reference evidence="3 4" key="1">
    <citation type="submission" date="2024-09" db="EMBL/GenBank/DDBJ databases">
        <authorList>
            <person name="Sun Q."/>
            <person name="Mori K."/>
        </authorList>
    </citation>
    <scope>NUCLEOTIDE SEQUENCE [LARGE SCALE GENOMIC DNA]</scope>
    <source>
        <strain evidence="3 4">CCM 7609</strain>
    </source>
</reference>
<evidence type="ECO:0000256" key="2">
    <source>
        <dbReference type="SAM" id="Phobius"/>
    </source>
</evidence>
<dbReference type="Proteomes" id="UP001589575">
    <property type="component" value="Unassembled WGS sequence"/>
</dbReference>
<feature type="transmembrane region" description="Helical" evidence="2">
    <location>
        <begin position="66"/>
        <end position="91"/>
    </location>
</feature>
<name>A0ABV5FWD8_9MICC</name>
<keyword evidence="4" id="KW-1185">Reference proteome</keyword>
<keyword evidence="2" id="KW-1133">Transmembrane helix</keyword>
<evidence type="ECO:0000313" key="3">
    <source>
        <dbReference type="EMBL" id="MFB9071003.1"/>
    </source>
</evidence>
<protein>
    <submittedName>
        <fullName evidence="3">Uncharacterized protein</fullName>
    </submittedName>
</protein>
<keyword evidence="2" id="KW-0812">Transmembrane</keyword>
<sequence>MWIFGVAGLPVLLLGINAYRGVYRGWMVRPWIYLGYLGPAALVMGIGLLLIGLAETGRLWAQEGPTTMSGIIGVGGFFGGLAVVVMGHFFAQVGMPARLLPGWVRDIEGLPTRPRDPDPDVSAMAPDWTSLKRGAPGRPGTVPADPPGGTAGYRPPLEPVSGRTGMALEFSLYGKARTKQKEGGELDRLRSWGLLDEKYHPTLAGSLMLSRVARRGVDIYRVAVEPEGRRVVLATRADDVTVLEFRQDWDGRRTDLDVARVTWDVVQMTDPEEIGDLAHHWLVSAP</sequence>
<feature type="region of interest" description="Disordered" evidence="1">
    <location>
        <begin position="110"/>
        <end position="159"/>
    </location>
</feature>